<proteinExistence type="predicted"/>
<gene>
    <name evidence="3" type="ORF">V7S43_013766</name>
</gene>
<accession>A0ABD3F2W7</accession>
<dbReference type="Gene3D" id="1.10.10.60">
    <property type="entry name" value="Homeodomain-like"/>
    <property type="match status" value="1"/>
</dbReference>
<dbReference type="AlphaFoldDB" id="A0ABD3F2W7"/>
<organism evidence="3 4">
    <name type="scientific">Phytophthora oleae</name>
    <dbReference type="NCBI Taxonomy" id="2107226"/>
    <lineage>
        <taxon>Eukaryota</taxon>
        <taxon>Sar</taxon>
        <taxon>Stramenopiles</taxon>
        <taxon>Oomycota</taxon>
        <taxon>Peronosporomycetes</taxon>
        <taxon>Peronosporales</taxon>
        <taxon>Peronosporaceae</taxon>
        <taxon>Phytophthora</taxon>
    </lineage>
</organism>
<sequence length="265" mass="29212">MVLIWREIASGASHPVDILLLQGEMSKQIHRKARPFSATENQALLEGVKKYNDQRNVWSLILLDEDLAPQFNDRPNVQLKDGFRTMRRGGTSSTFLVNGKRRPAHWWRLDITQAMSMQKNAMTQARQKSVQAQTIASAQVRATQLHTGIEAQMHMRAHGGHSMTQKNQNQQQAHLQQQKQLQQQIQQRQLQQQQQQLAAAIAAASNSSQQQQKSQSAGSSQPSGTSRGASDSRGCGASAQSNKLNRANSVSLGGAASSSVDDLLL</sequence>
<reference evidence="3 4" key="1">
    <citation type="submission" date="2024-09" db="EMBL/GenBank/DDBJ databases">
        <title>Genome sequencing and assembly of Phytophthora oleae, isolate VK10A, causative agent of rot of olive drupes.</title>
        <authorList>
            <person name="Conti Taguali S."/>
            <person name="Riolo M."/>
            <person name="La Spada F."/>
            <person name="Cacciola S.O."/>
            <person name="Dionisio G."/>
        </authorList>
    </citation>
    <scope>NUCLEOTIDE SEQUENCE [LARGE SCALE GENOMIC DNA]</scope>
    <source>
        <strain evidence="3 4">VK10A</strain>
    </source>
</reference>
<feature type="compositionally biased region" description="Low complexity" evidence="2">
    <location>
        <begin position="165"/>
        <end position="179"/>
    </location>
</feature>
<protein>
    <recommendedName>
        <fullName evidence="5">Myb-like domain-containing protein</fullName>
    </recommendedName>
</protein>
<comment type="caution">
    <text evidence="3">The sequence shown here is derived from an EMBL/GenBank/DDBJ whole genome shotgun (WGS) entry which is preliminary data.</text>
</comment>
<keyword evidence="4" id="KW-1185">Reference proteome</keyword>
<evidence type="ECO:0000313" key="3">
    <source>
        <dbReference type="EMBL" id="KAL3661157.1"/>
    </source>
</evidence>
<evidence type="ECO:0000313" key="4">
    <source>
        <dbReference type="Proteomes" id="UP001632037"/>
    </source>
</evidence>
<dbReference type="EMBL" id="JBIMZQ010000037">
    <property type="protein sequence ID" value="KAL3661157.1"/>
    <property type="molecule type" value="Genomic_DNA"/>
</dbReference>
<feature type="compositionally biased region" description="Low complexity" evidence="2">
    <location>
        <begin position="249"/>
        <end position="265"/>
    </location>
</feature>
<name>A0ABD3F2W7_9STRA</name>
<dbReference type="InterPro" id="IPR052450">
    <property type="entry name" value="TRBD-Containing_Protein"/>
</dbReference>
<dbReference type="InterPro" id="IPR009057">
    <property type="entry name" value="Homeodomain-like_sf"/>
</dbReference>
<dbReference type="PANTHER" id="PTHR46734:SF1">
    <property type="entry name" value="TELOMERIC REPEAT-BINDING FACTOR 1"/>
    <property type="match status" value="1"/>
</dbReference>
<feature type="region of interest" description="Disordered" evidence="2">
    <location>
        <begin position="204"/>
        <end position="265"/>
    </location>
</feature>
<dbReference type="SUPFAM" id="SSF46689">
    <property type="entry name" value="Homeodomain-like"/>
    <property type="match status" value="1"/>
</dbReference>
<evidence type="ECO:0000256" key="2">
    <source>
        <dbReference type="SAM" id="MobiDB-lite"/>
    </source>
</evidence>
<dbReference type="Proteomes" id="UP001632037">
    <property type="component" value="Unassembled WGS sequence"/>
</dbReference>
<evidence type="ECO:0000256" key="1">
    <source>
        <dbReference type="ARBA" id="ARBA00023242"/>
    </source>
</evidence>
<feature type="region of interest" description="Disordered" evidence="2">
    <location>
        <begin position="157"/>
        <end position="179"/>
    </location>
</feature>
<feature type="compositionally biased region" description="Low complexity" evidence="2">
    <location>
        <begin position="204"/>
        <end position="221"/>
    </location>
</feature>
<dbReference type="PANTHER" id="PTHR46734">
    <property type="entry name" value="TELOMERIC REPEAT-BINDING FACTOR 1 TERF1"/>
    <property type="match status" value="1"/>
</dbReference>
<dbReference type="CDD" id="cd11660">
    <property type="entry name" value="SANT_TRF"/>
    <property type="match status" value="1"/>
</dbReference>
<keyword evidence="1" id="KW-0539">Nucleus</keyword>
<evidence type="ECO:0008006" key="5">
    <source>
        <dbReference type="Google" id="ProtNLM"/>
    </source>
</evidence>
<feature type="compositionally biased region" description="Polar residues" evidence="2">
    <location>
        <begin position="238"/>
        <end position="248"/>
    </location>
</feature>